<keyword evidence="2 9" id="KW-0813">Transport</keyword>
<keyword evidence="8 9" id="KW-0472">Membrane</keyword>
<dbReference type="Gene3D" id="1.20.5.3310">
    <property type="match status" value="1"/>
</dbReference>
<dbReference type="NCBIfam" id="TIGR01411">
    <property type="entry name" value="tatAE"/>
    <property type="match status" value="1"/>
</dbReference>
<evidence type="ECO:0000256" key="9">
    <source>
        <dbReference type="HAMAP-Rule" id="MF_00236"/>
    </source>
</evidence>
<dbReference type="PANTHER" id="PTHR42982:SF8">
    <property type="entry name" value="SEC-INDEPENDENT PROTEIN TRANSLOCASE PROTEIN TATA"/>
    <property type="match status" value="1"/>
</dbReference>
<comment type="subcellular location">
    <subcellularLocation>
        <location evidence="1 9">Cell membrane</location>
        <topology evidence="1 9">Single-pass membrane protein</topology>
    </subcellularLocation>
</comment>
<evidence type="ECO:0000256" key="6">
    <source>
        <dbReference type="ARBA" id="ARBA00022989"/>
    </source>
</evidence>
<evidence type="ECO:0000256" key="10">
    <source>
        <dbReference type="SAM" id="Coils"/>
    </source>
</evidence>
<evidence type="ECO:0000256" key="3">
    <source>
        <dbReference type="ARBA" id="ARBA00022475"/>
    </source>
</evidence>
<keyword evidence="12" id="KW-1185">Reference proteome</keyword>
<comment type="function">
    <text evidence="9">Part of the twin-arginine translocation (Tat) system that transports large folded proteins containing a characteristic twin-arginine motif in their signal peptide across membranes. TatA could form the protein-conducting channel of the Tat system.</text>
</comment>
<protein>
    <recommendedName>
        <fullName evidence="9">Sec-independent protein translocase protein TatA</fullName>
    </recommendedName>
</protein>
<keyword evidence="10" id="KW-0175">Coiled coil</keyword>
<keyword evidence="6 9" id="KW-1133">Transmembrane helix</keyword>
<evidence type="ECO:0000313" key="12">
    <source>
        <dbReference type="Proteomes" id="UP001589870"/>
    </source>
</evidence>
<feature type="coiled-coil region" evidence="10">
    <location>
        <begin position="68"/>
        <end position="95"/>
    </location>
</feature>
<dbReference type="RefSeq" id="WP_394300055.1">
    <property type="nucleotide sequence ID" value="NZ_JBHMQT010000006.1"/>
</dbReference>
<keyword evidence="3 9" id="KW-1003">Cell membrane</keyword>
<sequence>MGSLSPMHWMVVIVVFVLLFGAKKLPDAAKSVGQSLRILKKETAKLGDDDAAAAEVQQITSAVSPQGVPSVEDRLRALEEENTRLKAAADSHGQRNR</sequence>
<comment type="subunit">
    <text evidence="9">The Tat system comprises two distinct complexes: a TatABC complex, containing multiple copies of TatA, TatB and TatC subunits, and a separate TatA complex, containing only TatA subunits. Substrates initially bind to the TatABC complex, which probably triggers association of the separate TatA complex to form the active translocon.</text>
</comment>
<comment type="similarity">
    <text evidence="9">Belongs to the TatA/E family.</text>
</comment>
<dbReference type="Proteomes" id="UP001589870">
    <property type="component" value="Unassembled WGS sequence"/>
</dbReference>
<name>A0ABV6U3Y1_9ACTN</name>
<accession>A0ABV6U3Y1</accession>
<reference evidence="11 12" key="1">
    <citation type="submission" date="2024-09" db="EMBL/GenBank/DDBJ databases">
        <authorList>
            <person name="Sun Q."/>
            <person name="Mori K."/>
        </authorList>
    </citation>
    <scope>NUCLEOTIDE SEQUENCE [LARGE SCALE GENOMIC DNA]</scope>
    <source>
        <strain evidence="11 12">TBRC 1851</strain>
    </source>
</reference>
<dbReference type="Pfam" id="PF02416">
    <property type="entry name" value="TatA_B_E"/>
    <property type="match status" value="1"/>
</dbReference>
<feature type="transmembrane region" description="Helical" evidence="9">
    <location>
        <begin position="6"/>
        <end position="22"/>
    </location>
</feature>
<dbReference type="PANTHER" id="PTHR42982">
    <property type="entry name" value="SEC-INDEPENDENT PROTEIN TRANSLOCASE PROTEIN TATA"/>
    <property type="match status" value="1"/>
</dbReference>
<dbReference type="HAMAP" id="MF_00236">
    <property type="entry name" value="TatA_E"/>
    <property type="match status" value="1"/>
</dbReference>
<evidence type="ECO:0000256" key="1">
    <source>
        <dbReference type="ARBA" id="ARBA00004162"/>
    </source>
</evidence>
<proteinExistence type="inferred from homology"/>
<evidence type="ECO:0000256" key="7">
    <source>
        <dbReference type="ARBA" id="ARBA00023010"/>
    </source>
</evidence>
<dbReference type="NCBIfam" id="NF001854">
    <property type="entry name" value="PRK00575.1"/>
    <property type="match status" value="1"/>
</dbReference>
<dbReference type="InterPro" id="IPR003369">
    <property type="entry name" value="TatA/B/E"/>
</dbReference>
<dbReference type="EMBL" id="JBHMQT010000006">
    <property type="protein sequence ID" value="MFC0861836.1"/>
    <property type="molecule type" value="Genomic_DNA"/>
</dbReference>
<keyword evidence="7 9" id="KW-0811">Translocation</keyword>
<keyword evidence="5 9" id="KW-0653">Protein transport</keyword>
<evidence type="ECO:0000256" key="8">
    <source>
        <dbReference type="ARBA" id="ARBA00023136"/>
    </source>
</evidence>
<evidence type="ECO:0000256" key="2">
    <source>
        <dbReference type="ARBA" id="ARBA00022448"/>
    </source>
</evidence>
<keyword evidence="4 9" id="KW-0812">Transmembrane</keyword>
<evidence type="ECO:0000313" key="11">
    <source>
        <dbReference type="EMBL" id="MFC0861836.1"/>
    </source>
</evidence>
<gene>
    <name evidence="9 11" type="primary">tatA</name>
    <name evidence="11" type="ORF">ACFHYQ_05940</name>
</gene>
<organism evidence="11 12">
    <name type="scientific">Sphaerimonospora cavernae</name>
    <dbReference type="NCBI Taxonomy" id="1740611"/>
    <lineage>
        <taxon>Bacteria</taxon>
        <taxon>Bacillati</taxon>
        <taxon>Actinomycetota</taxon>
        <taxon>Actinomycetes</taxon>
        <taxon>Streptosporangiales</taxon>
        <taxon>Streptosporangiaceae</taxon>
        <taxon>Sphaerimonospora</taxon>
    </lineage>
</organism>
<evidence type="ECO:0000256" key="4">
    <source>
        <dbReference type="ARBA" id="ARBA00022692"/>
    </source>
</evidence>
<evidence type="ECO:0000256" key="5">
    <source>
        <dbReference type="ARBA" id="ARBA00022927"/>
    </source>
</evidence>
<comment type="caution">
    <text evidence="11">The sequence shown here is derived from an EMBL/GenBank/DDBJ whole genome shotgun (WGS) entry which is preliminary data.</text>
</comment>
<dbReference type="InterPro" id="IPR006312">
    <property type="entry name" value="TatA/E"/>
</dbReference>